<feature type="domain" description="Exostosin GT47" evidence="1">
    <location>
        <begin position="2"/>
        <end position="258"/>
    </location>
</feature>
<evidence type="ECO:0000313" key="2">
    <source>
        <dbReference type="EMBL" id="MFD2582235.1"/>
    </source>
</evidence>
<organism evidence="2 3">
    <name type="scientific">Pedobacter vanadiisoli</name>
    <dbReference type="NCBI Taxonomy" id="1761975"/>
    <lineage>
        <taxon>Bacteria</taxon>
        <taxon>Pseudomonadati</taxon>
        <taxon>Bacteroidota</taxon>
        <taxon>Sphingobacteriia</taxon>
        <taxon>Sphingobacteriales</taxon>
        <taxon>Sphingobacteriaceae</taxon>
        <taxon>Pedobacter</taxon>
    </lineage>
</organism>
<comment type="caution">
    <text evidence="2">The sequence shown here is derived from an EMBL/GenBank/DDBJ whole genome shotgun (WGS) entry which is preliminary data.</text>
</comment>
<dbReference type="InterPro" id="IPR040911">
    <property type="entry name" value="Exostosin_GT47"/>
</dbReference>
<reference evidence="3" key="1">
    <citation type="journal article" date="2019" name="Int. J. Syst. Evol. Microbiol.">
        <title>The Global Catalogue of Microorganisms (GCM) 10K type strain sequencing project: providing services to taxonomists for standard genome sequencing and annotation.</title>
        <authorList>
            <consortium name="The Broad Institute Genomics Platform"/>
            <consortium name="The Broad Institute Genome Sequencing Center for Infectious Disease"/>
            <person name="Wu L."/>
            <person name="Ma J."/>
        </authorList>
    </citation>
    <scope>NUCLEOTIDE SEQUENCE [LARGE SCALE GENOMIC DNA]</scope>
    <source>
        <strain evidence="3">KCTC 42866</strain>
    </source>
</reference>
<dbReference type="PANTHER" id="PTHR11062">
    <property type="entry name" value="EXOSTOSIN HEPARAN SULFATE GLYCOSYLTRANSFERASE -RELATED"/>
    <property type="match status" value="1"/>
</dbReference>
<proteinExistence type="predicted"/>
<dbReference type="Proteomes" id="UP001597461">
    <property type="component" value="Unassembled WGS sequence"/>
</dbReference>
<evidence type="ECO:0000313" key="3">
    <source>
        <dbReference type="Proteomes" id="UP001597461"/>
    </source>
</evidence>
<accession>A0ABW5MGC5</accession>
<dbReference type="Pfam" id="PF03016">
    <property type="entry name" value="Exostosin_GT47"/>
    <property type="match status" value="1"/>
</dbReference>
<protein>
    <submittedName>
        <fullName evidence="2">Exostosin family protein</fullName>
    </submittedName>
</protein>
<gene>
    <name evidence="2" type="ORF">ACFSR6_07035</name>
</gene>
<sequence length="298" mass="34653">MKVYILPIEKSLQPLNQNLLYPNHNRDYGVEQDFLKWLNTHAYLTTNNPDEADWHYLPVFWTRWHINHNFAANGEGLRELQAFVGQAIINSEKTFTITQFDGGTLIDLGETIEFTAAKTTNNGIDIPILCSLHKMPLFPVRKKFIASFNGSFDTHQIREEIRIRFTDDRSVNIAGNQTTRFYKRWLQGKQFNLNILASYVALCPRGTSANSFRFFEAMQFGVAPCLIGDIDVRPFQKFINWNEMSYYVANVDELVFLLSNLNKRDALKKGGIAKSFFRKELYYQKWCSYVIKELTELS</sequence>
<evidence type="ECO:0000259" key="1">
    <source>
        <dbReference type="Pfam" id="PF03016"/>
    </source>
</evidence>
<dbReference type="EMBL" id="JBHULL010000007">
    <property type="protein sequence ID" value="MFD2582235.1"/>
    <property type="molecule type" value="Genomic_DNA"/>
</dbReference>
<dbReference type="InterPro" id="IPR004263">
    <property type="entry name" value="Exostosin"/>
</dbReference>
<dbReference type="RefSeq" id="WP_379076826.1">
    <property type="nucleotide sequence ID" value="NZ_JBHULL010000007.1"/>
</dbReference>
<name>A0ABW5MGC5_9SPHI</name>
<keyword evidence="3" id="KW-1185">Reference proteome</keyword>